<evidence type="ECO:0000313" key="2">
    <source>
        <dbReference type="EMBL" id="QQA01834.1"/>
    </source>
</evidence>
<dbReference type="AlphaFoldDB" id="A0A7T3RF04"/>
<dbReference type="GO" id="GO:0003677">
    <property type="term" value="F:DNA binding"/>
    <property type="evidence" value="ECO:0007669"/>
    <property type="project" value="InterPro"/>
</dbReference>
<dbReference type="CDD" id="cd00093">
    <property type="entry name" value="HTH_XRE"/>
    <property type="match status" value="1"/>
</dbReference>
<proteinExistence type="predicted"/>
<protein>
    <submittedName>
        <fullName evidence="2">Helix-turn-helix transcriptional regulator</fullName>
    </submittedName>
</protein>
<dbReference type="RefSeq" id="WP_177527340.1">
    <property type="nucleotide sequence ID" value="NZ_CBCSHE010000002.1"/>
</dbReference>
<dbReference type="SMART" id="SM00530">
    <property type="entry name" value="HTH_XRE"/>
    <property type="match status" value="1"/>
</dbReference>
<dbReference type="SUPFAM" id="SSF47413">
    <property type="entry name" value="lambda repressor-like DNA-binding domains"/>
    <property type="match status" value="1"/>
</dbReference>
<dbReference type="InterPro" id="IPR010744">
    <property type="entry name" value="Phage_CI_N"/>
</dbReference>
<feature type="domain" description="HTH cro/C1-type" evidence="1">
    <location>
        <begin position="7"/>
        <end position="61"/>
    </location>
</feature>
<accession>A0A7T3RF04</accession>
<name>A0A7T3RF04_9SPIR</name>
<dbReference type="Gene3D" id="1.10.260.40">
    <property type="entry name" value="lambda repressor-like DNA-binding domains"/>
    <property type="match status" value="1"/>
</dbReference>
<dbReference type="Proteomes" id="UP000595224">
    <property type="component" value="Chromosome"/>
</dbReference>
<dbReference type="KEGG" id="tper:IWA51_04300"/>
<dbReference type="PROSITE" id="PS50943">
    <property type="entry name" value="HTH_CROC1"/>
    <property type="match status" value="1"/>
</dbReference>
<dbReference type="InterPro" id="IPR001387">
    <property type="entry name" value="Cro/C1-type_HTH"/>
</dbReference>
<organism evidence="2 3">
    <name type="scientific">Treponema peruense</name>
    <dbReference type="NCBI Taxonomy" id="2787628"/>
    <lineage>
        <taxon>Bacteria</taxon>
        <taxon>Pseudomonadati</taxon>
        <taxon>Spirochaetota</taxon>
        <taxon>Spirochaetia</taxon>
        <taxon>Spirochaetales</taxon>
        <taxon>Treponemataceae</taxon>
        <taxon>Treponema</taxon>
    </lineage>
</organism>
<dbReference type="GO" id="GO:0045892">
    <property type="term" value="P:negative regulation of DNA-templated transcription"/>
    <property type="evidence" value="ECO:0007669"/>
    <property type="project" value="InterPro"/>
</dbReference>
<dbReference type="Pfam" id="PF07022">
    <property type="entry name" value="Phage_CI_repr"/>
    <property type="match status" value="1"/>
</dbReference>
<dbReference type="EMBL" id="CP064936">
    <property type="protein sequence ID" value="QQA01834.1"/>
    <property type="molecule type" value="Genomic_DNA"/>
</dbReference>
<reference evidence="2 3" key="1">
    <citation type="submission" date="2020-11" db="EMBL/GenBank/DDBJ databases">
        <title>Treponema Peruensis nv. sp., first commensal Treponema isolated from human feces.</title>
        <authorList>
            <person name="Belkhou C."/>
            <person name="Raes J."/>
        </authorList>
    </citation>
    <scope>NUCLEOTIDE SEQUENCE [LARGE SCALE GENOMIC DNA]</scope>
    <source>
        <strain evidence="2 3">RCC2812</strain>
    </source>
</reference>
<evidence type="ECO:0000259" key="1">
    <source>
        <dbReference type="PROSITE" id="PS50943"/>
    </source>
</evidence>
<dbReference type="InterPro" id="IPR010982">
    <property type="entry name" value="Lambda_DNA-bd_dom_sf"/>
</dbReference>
<keyword evidence="3" id="KW-1185">Reference proteome</keyword>
<evidence type="ECO:0000313" key="3">
    <source>
        <dbReference type="Proteomes" id="UP000595224"/>
    </source>
</evidence>
<gene>
    <name evidence="2" type="ORF">IWA51_04300</name>
</gene>
<sequence length="123" mass="13999">MGFWNNVEQERVFQGISRKDLAYKANISYASIGLGLERNSMPGADTALRVSKVLRVPLEDLLKEDQCRIRQETPLQAQKPQANSDSRQILQTAVSALRKMPYEIRSPIIEMILKIGKEETRIV</sequence>